<dbReference type="Proteomes" id="UP000003226">
    <property type="component" value="Unassembled WGS sequence"/>
</dbReference>
<proteinExistence type="predicted"/>
<evidence type="ECO:0000259" key="2">
    <source>
        <dbReference type="Pfam" id="PF20016"/>
    </source>
</evidence>
<comment type="caution">
    <text evidence="3">The sequence shown here is derived from an EMBL/GenBank/DDBJ whole genome shotgun (WGS) entry which is preliminary data.</text>
</comment>
<sequence>TSELNSPVDIPADYKIGAGIAFLAVLALIHLATWVRANSLREISIEIEGSKVSITTGDIFKQKGLKAIAFNEYLDTRVDNVIISKASLNGKFIESELKESVEALDDYIANFRFDDGDIFETTVRRRIGKTTRYRLGTICVYNDFLLTAFARFDAKNQANLTMPEYLEFLINFWDKVNKVYAQQSVSTTIFGSGITRIKGHKTISDEDLLKIMLWTFRISEMRFKYPAKLTIVIHESKIDQINLLDIASVKNGV</sequence>
<dbReference type="RefSeq" id="WP_007810241.1">
    <property type="nucleotide sequence ID" value="NZ_AJXT01000055.1"/>
</dbReference>
<organism evidence="3 4">
    <name type="scientific">Rhodanobacter spathiphylli B39</name>
    <dbReference type="NCBI Taxonomy" id="1163407"/>
    <lineage>
        <taxon>Bacteria</taxon>
        <taxon>Pseudomonadati</taxon>
        <taxon>Pseudomonadota</taxon>
        <taxon>Gammaproteobacteria</taxon>
        <taxon>Lysobacterales</taxon>
        <taxon>Rhodanobacteraceae</taxon>
        <taxon>Rhodanobacter</taxon>
    </lineage>
</organism>
<keyword evidence="1" id="KW-0472">Membrane</keyword>
<keyword evidence="1" id="KW-0812">Transmembrane</keyword>
<dbReference type="AlphaFoldDB" id="I4VRX2"/>
<accession>I4VRX2</accession>
<evidence type="ECO:0000313" key="3">
    <source>
        <dbReference type="EMBL" id="EIL89963.1"/>
    </source>
</evidence>
<evidence type="ECO:0000256" key="1">
    <source>
        <dbReference type="SAM" id="Phobius"/>
    </source>
</evidence>
<feature type="domain" description="Thoeris protein ThsA Macro" evidence="2">
    <location>
        <begin position="52"/>
        <end position="234"/>
    </location>
</feature>
<feature type="transmembrane region" description="Helical" evidence="1">
    <location>
        <begin position="16"/>
        <end position="35"/>
    </location>
</feature>
<feature type="non-terminal residue" evidence="3">
    <location>
        <position position="1"/>
    </location>
</feature>
<dbReference type="OrthoDB" id="2606558at2"/>
<dbReference type="eggNOG" id="ENOG502Z81N">
    <property type="taxonomic scope" value="Bacteria"/>
</dbReference>
<keyword evidence="1" id="KW-1133">Transmembrane helix</keyword>
<dbReference type="PATRIC" id="fig|1163407.3.peg.3274"/>
<protein>
    <recommendedName>
        <fullName evidence="2">Thoeris protein ThsA Macro domain-containing protein</fullName>
    </recommendedName>
</protein>
<evidence type="ECO:0000313" key="4">
    <source>
        <dbReference type="Proteomes" id="UP000003226"/>
    </source>
</evidence>
<reference evidence="3 4" key="1">
    <citation type="journal article" date="2012" name="J. Bacteriol.">
        <title>Genome sequences for six rhodanobacter strains, isolated from soils and the terrestrial subsurface, with variable denitrification capabilities.</title>
        <authorList>
            <person name="Kostka J.E."/>
            <person name="Green S.J."/>
            <person name="Rishishwar L."/>
            <person name="Prakash O."/>
            <person name="Katz L.S."/>
            <person name="Marino-Ramirez L."/>
            <person name="Jordan I.K."/>
            <person name="Munk C."/>
            <person name="Ivanova N."/>
            <person name="Mikhailova N."/>
            <person name="Watson D.B."/>
            <person name="Brown S.D."/>
            <person name="Palumbo A.V."/>
            <person name="Brooks S.C."/>
        </authorList>
    </citation>
    <scope>NUCLEOTIDE SEQUENCE [LARGE SCALE GENOMIC DNA]</scope>
    <source>
        <strain evidence="3 4">B39</strain>
    </source>
</reference>
<gene>
    <name evidence="3" type="ORF">UU7_16287</name>
</gene>
<dbReference type="InterPro" id="IPR045535">
    <property type="entry name" value="ThsA_Macro"/>
</dbReference>
<dbReference type="EMBL" id="AJXT01000055">
    <property type="protein sequence ID" value="EIL89963.1"/>
    <property type="molecule type" value="Genomic_DNA"/>
</dbReference>
<dbReference type="Pfam" id="PF20016">
    <property type="entry name" value="ThsA_Macro"/>
    <property type="match status" value="1"/>
</dbReference>
<keyword evidence="4" id="KW-1185">Reference proteome</keyword>
<name>I4VRX2_9GAMM</name>